<gene>
    <name evidence="4" type="ORF">D6D12_05214</name>
</gene>
<dbReference type="InterPro" id="IPR036291">
    <property type="entry name" value="NAD(P)-bd_dom_sf"/>
</dbReference>
<comment type="similarity">
    <text evidence="1">Belongs to the NmrA-type oxidoreductase family.</text>
</comment>
<dbReference type="PANTHER" id="PTHR42748:SF31">
    <property type="entry name" value="NMRA-LIKE DOMAIN-CONTAINING PROTEIN-RELATED"/>
    <property type="match status" value="1"/>
</dbReference>
<dbReference type="InterPro" id="IPR008030">
    <property type="entry name" value="NmrA-like"/>
</dbReference>
<dbReference type="InterPro" id="IPR051164">
    <property type="entry name" value="NmrA-like_oxidored"/>
</dbReference>
<dbReference type="PANTHER" id="PTHR42748">
    <property type="entry name" value="NITROGEN METABOLITE REPRESSION PROTEIN NMRA FAMILY MEMBER"/>
    <property type="match status" value="1"/>
</dbReference>
<evidence type="ECO:0000313" key="5">
    <source>
        <dbReference type="Proteomes" id="UP000310374"/>
    </source>
</evidence>
<dbReference type="Pfam" id="PF05368">
    <property type="entry name" value="NmrA"/>
    <property type="match status" value="1"/>
</dbReference>
<proteinExistence type="inferred from homology"/>
<dbReference type="GO" id="GO:0005634">
    <property type="term" value="C:nucleus"/>
    <property type="evidence" value="ECO:0007669"/>
    <property type="project" value="TreeGrafter"/>
</dbReference>
<dbReference type="AlphaFoldDB" id="A0AB74JSV2"/>
<dbReference type="Gene3D" id="3.40.50.720">
    <property type="entry name" value="NAD(P)-binding Rossmann-like Domain"/>
    <property type="match status" value="1"/>
</dbReference>
<feature type="domain" description="NmrA-like" evidence="3">
    <location>
        <begin position="26"/>
        <end position="282"/>
    </location>
</feature>
<organism evidence="4 5">
    <name type="scientific">Aureobasidium pullulans</name>
    <name type="common">Black yeast</name>
    <name type="synonym">Pullularia pullulans</name>
    <dbReference type="NCBI Taxonomy" id="5580"/>
    <lineage>
        <taxon>Eukaryota</taxon>
        <taxon>Fungi</taxon>
        <taxon>Dikarya</taxon>
        <taxon>Ascomycota</taxon>
        <taxon>Pezizomycotina</taxon>
        <taxon>Dothideomycetes</taxon>
        <taxon>Dothideomycetidae</taxon>
        <taxon>Dothideales</taxon>
        <taxon>Saccotheciaceae</taxon>
        <taxon>Aureobasidium</taxon>
    </lineage>
</organism>
<comment type="caution">
    <text evidence="4">The sequence shown here is derived from an EMBL/GenBank/DDBJ whole genome shotgun (WGS) entry which is preliminary data.</text>
</comment>
<reference evidence="4 5" key="1">
    <citation type="submission" date="2018-10" db="EMBL/GenBank/DDBJ databases">
        <title>Fifty Aureobasidium pullulans genomes reveal a recombining polyextremotolerant generalist.</title>
        <authorList>
            <person name="Gostincar C."/>
            <person name="Turk M."/>
            <person name="Zajc J."/>
            <person name="Gunde-Cimerman N."/>
        </authorList>
    </citation>
    <scope>NUCLEOTIDE SEQUENCE [LARGE SCALE GENOMIC DNA]</scope>
    <source>
        <strain evidence="4 5">EXF-10081</strain>
    </source>
</reference>
<dbReference type="EMBL" id="QZAT01000059">
    <property type="protein sequence ID" value="THX27855.1"/>
    <property type="molecule type" value="Genomic_DNA"/>
</dbReference>
<name>A0AB74JSV2_AURPU</name>
<dbReference type="Proteomes" id="UP000310374">
    <property type="component" value="Unassembled WGS sequence"/>
</dbReference>
<protein>
    <submittedName>
        <fullName evidence="4">NAD(P)-binding protein</fullName>
    </submittedName>
</protein>
<evidence type="ECO:0000313" key="4">
    <source>
        <dbReference type="EMBL" id="THX27855.1"/>
    </source>
</evidence>
<accession>A0AB74JSV2</accession>
<keyword evidence="2" id="KW-0521">NADP</keyword>
<dbReference type="SUPFAM" id="SSF51735">
    <property type="entry name" value="NAD(P)-binding Rossmann-fold domains"/>
    <property type="match status" value="1"/>
</dbReference>
<sequence>MTASLSLLVQYLPSSTKLTHLNTMAPTILIVGATGNTGRKVVETLPSLIKNTKSLANHRILCLTRSASSDAAKKLAQLPGVEIAEENWVEIDAAWLQEHNVERIFVASHNEPAHFAEEGQFYVNCLRAGVKYVVRISTTAANVVPDYMAYYPRSHWAIEMMLSQPEFKDLSFTSLQPNGFLPMFLAPTAEFIKNYRKTGKQEGKLSLIIDADTPTGLVDSDDVGRVAAHLLGQEDFTPHANKKYVVSGPEDVTGNDIVKLVEEHIGTKVEKDKIAFKDLSFIDGMASQSPHPNLIRSIKQAPVTSWDGKCKSETTSKEVLELYAPKRTAAEVLKELIQ</sequence>
<evidence type="ECO:0000256" key="1">
    <source>
        <dbReference type="ARBA" id="ARBA00006328"/>
    </source>
</evidence>
<evidence type="ECO:0000256" key="2">
    <source>
        <dbReference type="ARBA" id="ARBA00022857"/>
    </source>
</evidence>
<evidence type="ECO:0000259" key="3">
    <source>
        <dbReference type="Pfam" id="PF05368"/>
    </source>
</evidence>